<gene>
    <name evidence="11" type="ORF">IRI77_06740</name>
</gene>
<evidence type="ECO:0000256" key="8">
    <source>
        <dbReference type="NCBIfam" id="TIGR00977"/>
    </source>
</evidence>
<organism evidence="11 12">
    <name type="scientific">Paludibaculum fermentans</name>
    <dbReference type="NCBI Taxonomy" id="1473598"/>
    <lineage>
        <taxon>Bacteria</taxon>
        <taxon>Pseudomonadati</taxon>
        <taxon>Acidobacteriota</taxon>
        <taxon>Terriglobia</taxon>
        <taxon>Bryobacterales</taxon>
        <taxon>Bryobacteraceae</taxon>
        <taxon>Paludibaculum</taxon>
    </lineage>
</organism>
<dbReference type="SMART" id="SM00917">
    <property type="entry name" value="LeuA_dimer"/>
    <property type="match status" value="1"/>
</dbReference>
<dbReference type="InterPro" id="IPR002034">
    <property type="entry name" value="AIPM/Hcit_synth_CS"/>
</dbReference>
<reference evidence="11 12" key="1">
    <citation type="submission" date="2020-10" db="EMBL/GenBank/DDBJ databases">
        <title>Complete genome sequence of Paludibaculum fermentans P105T, a facultatively anaerobic acidobacterium capable of dissimilatory Fe(III) reduction.</title>
        <authorList>
            <person name="Dedysh S.N."/>
            <person name="Beletsky A.V."/>
            <person name="Kulichevskaya I.S."/>
            <person name="Mardanov A.V."/>
            <person name="Ravin N.V."/>
        </authorList>
    </citation>
    <scope>NUCLEOTIDE SEQUENCE [LARGE SCALE GENOMIC DNA]</scope>
    <source>
        <strain evidence="11 12">P105</strain>
    </source>
</reference>
<dbReference type="Pfam" id="PF08502">
    <property type="entry name" value="LeuA_dimer"/>
    <property type="match status" value="1"/>
</dbReference>
<sequence>MRIWTFDTTLRDGTQGEAVSFSVEDKLLITQKLDELGIDYIEGGWPMSNPKDKEFFLKARELKLKHAKLTAFGATRFARNPVEKDSNVLALLEAETPVISIFGKTWDIHATRVLGISLEENLTLIADTVRFLKDHGREVVYDAEHFFDGYQANADYALSTLEAAKEAGADVLCLCDTNGGTLTHRLAEIVSIVRERFDGILGIHCHNDCDLAVANTMAAVDQGVTHVQGCMNGYGERCGNANLSSVIANLEAKLGHSTIGPEKLTSLTSVAHYIAELANLPVPAGQPFVGRSAFAHKGGVHVSAVLKDSITYEHIRPSVVGNRQRVLLSDLSGRGNILYKLQQYGIGDRLKDDAKRELLDRMKTMEYLGYELEAAEGTFELLVREALQPGMHFFEVVSFEVGTRMIGSRPSETTATIILRINEAIHSATASGEGPMNALDLCLRQCISATYPAIASVRLTDYKVRVISTEKGTASKVRVLVEWSDHRRSWATVGVSDNVLEASWNALVDAIRLELMRLADKDESIEKAVEDYCWGV</sequence>
<evidence type="ECO:0000313" key="11">
    <source>
        <dbReference type="EMBL" id="QOY89644.1"/>
    </source>
</evidence>
<evidence type="ECO:0000259" key="10">
    <source>
        <dbReference type="PROSITE" id="PS50991"/>
    </source>
</evidence>
<evidence type="ECO:0000313" key="12">
    <source>
        <dbReference type="Proteomes" id="UP000593892"/>
    </source>
</evidence>
<dbReference type="EC" id="2.3.3.21" evidence="8"/>
<protein>
    <recommendedName>
        <fullName evidence="8">Citramalate synthase</fullName>
        <ecNumber evidence="8">2.3.3.21</ecNumber>
    </recommendedName>
</protein>
<name>A0A7S7NTX2_PALFE</name>
<dbReference type="PANTHER" id="PTHR43538">
    <property type="entry name" value="ALPHA-IPM SYNTHASE/HOMOCITRATE SYNTHASE"/>
    <property type="match status" value="1"/>
</dbReference>
<evidence type="ECO:0000256" key="3">
    <source>
        <dbReference type="ARBA" id="ARBA00022605"/>
    </source>
</evidence>
<feature type="domain" description="Pyruvate carboxyltransferase" evidence="10">
    <location>
        <begin position="3"/>
        <end position="265"/>
    </location>
</feature>
<dbReference type="PANTHER" id="PTHR43538:SF1">
    <property type="entry name" value="(R)-CITRAMALATE SYNTHASE"/>
    <property type="match status" value="1"/>
</dbReference>
<evidence type="ECO:0000256" key="6">
    <source>
        <dbReference type="ARBA" id="ARBA00023304"/>
    </source>
</evidence>
<dbReference type="SUPFAM" id="SSF110921">
    <property type="entry name" value="2-isopropylmalate synthase LeuA, allosteric (dimerisation) domain"/>
    <property type="match status" value="1"/>
</dbReference>
<dbReference type="Pfam" id="PF22617">
    <property type="entry name" value="HCS_D2"/>
    <property type="match status" value="1"/>
</dbReference>
<dbReference type="NCBIfam" id="TIGR00977">
    <property type="entry name" value="citramal_synth"/>
    <property type="match status" value="1"/>
</dbReference>
<evidence type="ECO:0000256" key="9">
    <source>
        <dbReference type="RuleBase" id="RU003523"/>
    </source>
</evidence>
<dbReference type="InterPro" id="IPR000891">
    <property type="entry name" value="PYR_CT"/>
</dbReference>
<dbReference type="InterPro" id="IPR013709">
    <property type="entry name" value="2-isopropylmalate_synth_dimer"/>
</dbReference>
<dbReference type="InterPro" id="IPR013785">
    <property type="entry name" value="Aldolase_TIM"/>
</dbReference>
<dbReference type="GO" id="GO:0043714">
    <property type="term" value="F:(R)-citramalate synthase activity"/>
    <property type="evidence" value="ECO:0007669"/>
    <property type="project" value="UniProtKB-UniRule"/>
</dbReference>
<dbReference type="GO" id="GO:0009098">
    <property type="term" value="P:L-leucine biosynthetic process"/>
    <property type="evidence" value="ECO:0007669"/>
    <property type="project" value="InterPro"/>
</dbReference>
<evidence type="ECO:0000256" key="7">
    <source>
        <dbReference type="ARBA" id="ARBA00048263"/>
    </source>
</evidence>
<dbReference type="InterPro" id="IPR036230">
    <property type="entry name" value="LeuA_allosteric_dom_sf"/>
</dbReference>
<dbReference type="CDD" id="cd07941">
    <property type="entry name" value="DRE_TIM_LeuA3"/>
    <property type="match status" value="1"/>
</dbReference>
<keyword evidence="12" id="KW-1185">Reference proteome</keyword>
<dbReference type="InterPro" id="IPR005675">
    <property type="entry name" value="Citramal_synthase"/>
</dbReference>
<dbReference type="EMBL" id="CP063849">
    <property type="protein sequence ID" value="QOY89644.1"/>
    <property type="molecule type" value="Genomic_DNA"/>
</dbReference>
<evidence type="ECO:0000256" key="5">
    <source>
        <dbReference type="ARBA" id="ARBA00022679"/>
    </source>
</evidence>
<dbReference type="KEGG" id="pfer:IRI77_06740"/>
<dbReference type="Pfam" id="PF00682">
    <property type="entry name" value="HMGL-like"/>
    <property type="match status" value="1"/>
</dbReference>
<dbReference type="SUPFAM" id="SSF51569">
    <property type="entry name" value="Aldolase"/>
    <property type="match status" value="1"/>
</dbReference>
<comment type="catalytic activity">
    <reaction evidence="7">
        <text>pyruvate + acetyl-CoA + H2O = (3R)-citramalate + CoA + H(+)</text>
        <dbReference type="Rhea" id="RHEA:19045"/>
        <dbReference type="ChEBI" id="CHEBI:15361"/>
        <dbReference type="ChEBI" id="CHEBI:15377"/>
        <dbReference type="ChEBI" id="CHEBI:15378"/>
        <dbReference type="ChEBI" id="CHEBI:30934"/>
        <dbReference type="ChEBI" id="CHEBI:57287"/>
        <dbReference type="ChEBI" id="CHEBI:57288"/>
        <dbReference type="EC" id="2.3.3.21"/>
    </reaction>
</comment>
<dbReference type="PROSITE" id="PS50991">
    <property type="entry name" value="PYR_CT"/>
    <property type="match status" value="1"/>
</dbReference>
<dbReference type="GO" id="GO:0003852">
    <property type="term" value="F:2-isopropylmalate synthase activity"/>
    <property type="evidence" value="ECO:0007669"/>
    <property type="project" value="InterPro"/>
</dbReference>
<comment type="pathway">
    <text evidence="1">Amino-acid biosynthesis; L-isoleucine biosynthesis; 2-oxobutanoate from pyruvate: step 1/3.</text>
</comment>
<dbReference type="Gene3D" id="3.20.20.70">
    <property type="entry name" value="Aldolase class I"/>
    <property type="match status" value="1"/>
</dbReference>
<dbReference type="GO" id="GO:0009097">
    <property type="term" value="P:isoleucine biosynthetic process"/>
    <property type="evidence" value="ECO:0007669"/>
    <property type="project" value="UniProtKB-UniRule"/>
</dbReference>
<dbReference type="Proteomes" id="UP000593892">
    <property type="component" value="Chromosome"/>
</dbReference>
<dbReference type="UniPathway" id="UPA00047">
    <property type="reaction ID" value="UER00066"/>
</dbReference>
<keyword evidence="3" id="KW-0028">Amino-acid biosynthesis</keyword>
<proteinExistence type="inferred from homology"/>
<keyword evidence="5 9" id="KW-0808">Transferase</keyword>
<dbReference type="PROSITE" id="PS00815">
    <property type="entry name" value="AIPM_HOMOCIT_SYNTH_1"/>
    <property type="match status" value="1"/>
</dbReference>
<accession>A0A7S7NTX2</accession>
<dbReference type="InterPro" id="IPR054691">
    <property type="entry name" value="LeuA/HCS_post-cat"/>
</dbReference>
<dbReference type="Gene3D" id="3.30.160.270">
    <property type="match status" value="1"/>
</dbReference>
<comment type="similarity">
    <text evidence="2 9">Belongs to the alpha-IPM synthase/homocitrate synthase family.</text>
</comment>
<evidence type="ECO:0000256" key="1">
    <source>
        <dbReference type="ARBA" id="ARBA00004743"/>
    </source>
</evidence>
<dbReference type="Gene3D" id="1.10.238.260">
    <property type="match status" value="1"/>
</dbReference>
<dbReference type="RefSeq" id="WP_194451306.1">
    <property type="nucleotide sequence ID" value="NZ_CP063849.1"/>
</dbReference>
<dbReference type="AlphaFoldDB" id="A0A7S7NTX2"/>
<keyword evidence="6" id="KW-0100">Branched-chain amino acid biosynthesis</keyword>
<evidence type="ECO:0000256" key="4">
    <source>
        <dbReference type="ARBA" id="ARBA00022624"/>
    </source>
</evidence>
<evidence type="ECO:0000256" key="2">
    <source>
        <dbReference type="ARBA" id="ARBA00006154"/>
    </source>
</evidence>
<keyword evidence="4" id="KW-0412">Isoleucine biosynthesis</keyword>